<dbReference type="RefSeq" id="WP_343972037.1">
    <property type="nucleotide sequence ID" value="NZ_BAAAJG010000003.1"/>
</dbReference>
<organism evidence="1 2">
    <name type="scientific">Pseudonocardia aurantiaca</name>
    <dbReference type="NCBI Taxonomy" id="75290"/>
    <lineage>
        <taxon>Bacteria</taxon>
        <taxon>Bacillati</taxon>
        <taxon>Actinomycetota</taxon>
        <taxon>Actinomycetes</taxon>
        <taxon>Pseudonocardiales</taxon>
        <taxon>Pseudonocardiaceae</taxon>
        <taxon>Pseudonocardia</taxon>
    </lineage>
</organism>
<evidence type="ECO:0000313" key="2">
    <source>
        <dbReference type="Proteomes" id="UP001597145"/>
    </source>
</evidence>
<keyword evidence="2" id="KW-1185">Reference proteome</keyword>
<gene>
    <name evidence="1" type="ORF">ACFSCY_00940</name>
</gene>
<dbReference type="EMBL" id="JBHUCP010000001">
    <property type="protein sequence ID" value="MFD1528002.1"/>
    <property type="molecule type" value="Genomic_DNA"/>
</dbReference>
<sequence length="308" mass="33100">MNVPTLDPDQLAVVERYRTCEFATMSRAGVPIAWPLSPLRQPDGTFLVTTSIALPQKAFNVRRDPRVALLFSDPTASGLDGAPELLVQGTASCPDEILAGPAGAEELWRRLYERQPASRAYSANVVSRQLMDWYYMRLHITTTPTAISTRPPLRAGAASTAGPLAGFASAVLGTLDADGMPTLLRVGLGAATDEAVTVGVPDGAQVRPGPASLLAHSHDERLWNLRRTVLLGDLRGADGAWTFEPTRSIGGEDSSPLALMRGIMTLRRTAARYLARRDLPRPRIAWAEFKALAAPDQGSQPTRPESAA</sequence>
<accession>A0ABW4FCR2</accession>
<dbReference type="Gene3D" id="2.30.110.10">
    <property type="entry name" value="Electron Transport, Fmn-binding Protein, Chain A"/>
    <property type="match status" value="1"/>
</dbReference>
<proteinExistence type="predicted"/>
<dbReference type="InterPro" id="IPR012349">
    <property type="entry name" value="Split_barrel_FMN-bd"/>
</dbReference>
<comment type="caution">
    <text evidence="1">The sequence shown here is derived from an EMBL/GenBank/DDBJ whole genome shotgun (WGS) entry which is preliminary data.</text>
</comment>
<dbReference type="Proteomes" id="UP001597145">
    <property type="component" value="Unassembled WGS sequence"/>
</dbReference>
<dbReference type="SUPFAM" id="SSF50475">
    <property type="entry name" value="FMN-binding split barrel"/>
    <property type="match status" value="1"/>
</dbReference>
<evidence type="ECO:0000313" key="1">
    <source>
        <dbReference type="EMBL" id="MFD1528002.1"/>
    </source>
</evidence>
<protein>
    <submittedName>
        <fullName evidence="1">Pyridoxamine 5'-phosphate oxidase family protein</fullName>
    </submittedName>
</protein>
<reference evidence="2" key="1">
    <citation type="journal article" date="2019" name="Int. J. Syst. Evol. Microbiol.">
        <title>The Global Catalogue of Microorganisms (GCM) 10K type strain sequencing project: providing services to taxonomists for standard genome sequencing and annotation.</title>
        <authorList>
            <consortium name="The Broad Institute Genomics Platform"/>
            <consortium name="The Broad Institute Genome Sequencing Center for Infectious Disease"/>
            <person name="Wu L."/>
            <person name="Ma J."/>
        </authorList>
    </citation>
    <scope>NUCLEOTIDE SEQUENCE [LARGE SCALE GENOMIC DNA]</scope>
    <source>
        <strain evidence="2">JCM 12165</strain>
    </source>
</reference>
<name>A0ABW4FCR2_9PSEU</name>